<evidence type="ECO:0000313" key="1">
    <source>
        <dbReference type="EMBL" id="CAK9040422.1"/>
    </source>
</evidence>
<comment type="caution">
    <text evidence="1">The sequence shown here is derived from an EMBL/GenBank/DDBJ whole genome shotgun (WGS) entry which is preliminary data.</text>
</comment>
<reference evidence="1 2" key="1">
    <citation type="submission" date="2024-02" db="EMBL/GenBank/DDBJ databases">
        <authorList>
            <person name="Chen Y."/>
            <person name="Shah S."/>
            <person name="Dougan E. K."/>
            <person name="Thang M."/>
            <person name="Chan C."/>
        </authorList>
    </citation>
    <scope>NUCLEOTIDE SEQUENCE [LARGE SCALE GENOMIC DNA]</scope>
</reference>
<organism evidence="1 2">
    <name type="scientific">Durusdinium trenchii</name>
    <dbReference type="NCBI Taxonomy" id="1381693"/>
    <lineage>
        <taxon>Eukaryota</taxon>
        <taxon>Sar</taxon>
        <taxon>Alveolata</taxon>
        <taxon>Dinophyceae</taxon>
        <taxon>Suessiales</taxon>
        <taxon>Symbiodiniaceae</taxon>
        <taxon>Durusdinium</taxon>
    </lineage>
</organism>
<name>A0ABP0LMH9_9DINO</name>
<keyword evidence="2" id="KW-1185">Reference proteome</keyword>
<sequence>MDSNKDDVDVEGLFPVVLDLWSSSLPRVFQRSELRFFCGIHLATWGAFQEGWFQQKREADRGIDFDLGSILSVDWVDLKMLTMISTVLLSFYVHQCFRRYQLICTLTMRMFSSVHDIAFQARLFLDTKKSRLCSRWVTLAALLSLATGPSTRAWRKLLAHGLVRRVEVEPLRRMGEARGWLLLQETVELLHQEILETKRLSLPFTYHHLLTVVIMVNLSLLSYGSALSTTCLAPPIFFLVAIFFFGMMEVSVQLWDPLSDESSLPVQRLTQEFLWSMHALIYYEHDGPDEKWQSDLREESSAPCAFLL</sequence>
<protein>
    <submittedName>
        <fullName evidence="1">Uncharacterized protein</fullName>
    </submittedName>
</protein>
<proteinExistence type="predicted"/>
<dbReference type="EMBL" id="CAXAMN010013335">
    <property type="protein sequence ID" value="CAK9040422.1"/>
    <property type="molecule type" value="Genomic_DNA"/>
</dbReference>
<evidence type="ECO:0000313" key="2">
    <source>
        <dbReference type="Proteomes" id="UP001642484"/>
    </source>
</evidence>
<dbReference type="Proteomes" id="UP001642484">
    <property type="component" value="Unassembled WGS sequence"/>
</dbReference>
<accession>A0ABP0LMH9</accession>
<gene>
    <name evidence="1" type="ORF">CCMP2556_LOCUS21761</name>
</gene>